<comment type="caution">
    <text evidence="1">The sequence shown here is derived from an EMBL/GenBank/DDBJ whole genome shotgun (WGS) entry which is preliminary data.</text>
</comment>
<evidence type="ECO:0000313" key="1">
    <source>
        <dbReference type="EMBL" id="KYG81353.1"/>
    </source>
</evidence>
<proteinExistence type="predicted"/>
<accession>A0A150XRL5</accession>
<dbReference type="Proteomes" id="UP000075583">
    <property type="component" value="Unassembled WGS sequence"/>
</dbReference>
<protein>
    <submittedName>
        <fullName evidence="1">Uncharacterized protein</fullName>
    </submittedName>
</protein>
<reference evidence="1" key="1">
    <citation type="submission" date="2016-01" db="EMBL/GenBank/DDBJ databases">
        <title>Genome sequencing of Roseivirga ehrenbergii KMM 6017.</title>
        <authorList>
            <person name="Selvaratnam C."/>
            <person name="Thevarajoo S."/>
            <person name="Goh K.M."/>
            <person name="Ee R."/>
            <person name="Chan K.-G."/>
            <person name="Chong C.S."/>
        </authorList>
    </citation>
    <scope>NUCLEOTIDE SEQUENCE [LARGE SCALE GENOMIC DNA]</scope>
    <source>
        <strain evidence="1">KMM 6017</strain>
    </source>
</reference>
<keyword evidence="2" id="KW-1185">Reference proteome</keyword>
<dbReference type="RefSeq" id="WP_062588187.1">
    <property type="nucleotide sequence ID" value="NZ_LQZQ01000002.1"/>
</dbReference>
<dbReference type="EMBL" id="LQZQ01000002">
    <property type="protein sequence ID" value="KYG81353.1"/>
    <property type="molecule type" value="Genomic_DNA"/>
</dbReference>
<name>A0A150XRL5_ROSEK</name>
<dbReference type="AlphaFoldDB" id="A0A150XRL5"/>
<organism evidence="1 2">
    <name type="scientific">Roseivirga ehrenbergii (strain DSM 102268 / JCM 13514 / KCTC 12282 / NCIMB 14502 / KMM 6017)</name>
    <dbReference type="NCBI Taxonomy" id="279360"/>
    <lineage>
        <taxon>Bacteria</taxon>
        <taxon>Pseudomonadati</taxon>
        <taxon>Bacteroidota</taxon>
        <taxon>Cytophagia</taxon>
        <taxon>Cytophagales</taxon>
        <taxon>Roseivirgaceae</taxon>
        <taxon>Roseivirga</taxon>
    </lineage>
</organism>
<evidence type="ECO:0000313" key="2">
    <source>
        <dbReference type="Proteomes" id="UP000075583"/>
    </source>
</evidence>
<sequence length="93" mass="10625">MDKKALALHLIKQDLKYRQMVIGLNNVGIHLEFYPDLVRVIRALMGHSNVKTLDTWADVYVEGMSKIEKVAWGDEAGLYIVALKIYKSLESFT</sequence>
<dbReference type="OrthoDB" id="982415at2"/>
<gene>
    <name evidence="1" type="ORF">MB14_12195</name>
</gene>